<dbReference type="EMBL" id="JAMXLR010000091">
    <property type="protein sequence ID" value="MCO6047251.1"/>
    <property type="molecule type" value="Genomic_DNA"/>
</dbReference>
<sequence>MPRPVMLAGLLGAAVGVPYVVDHSAEWRDSMMQPASQAQQPADPNSPQVPQFKIPEPMRPPSPGDHIYSSPAPLEGIATYSLADVLRLDVNKEWIYSRWARKSTGLAEPELFGIRVPLVSGTRMTDVAGSLTYYFDKQGIVQKIRLKGKTADTSELVNLLATRYGFRPATPLVAGEQLFRVDREGVVESELRTQPESVLWATSPHTSFSVDLELNRPGSGRYVQRPMPRIKSLDMPAEQPQPLFGEQQQAPGTAVFPGESVVPSTNGVKAEQASATSEAPAEATPPPKVHKPVLRWPS</sequence>
<dbReference type="RefSeq" id="WP_252855364.1">
    <property type="nucleotide sequence ID" value="NZ_JAMXLR010000091.1"/>
</dbReference>
<name>A0A9X2FJJ1_9BACT</name>
<gene>
    <name evidence="3" type="ORF">NG895_25405</name>
</gene>
<feature type="region of interest" description="Disordered" evidence="1">
    <location>
        <begin position="242"/>
        <end position="298"/>
    </location>
</feature>
<feature type="region of interest" description="Disordered" evidence="1">
    <location>
        <begin position="31"/>
        <end position="61"/>
    </location>
</feature>
<dbReference type="AlphaFoldDB" id="A0A9X2FJJ1"/>
<evidence type="ECO:0000256" key="1">
    <source>
        <dbReference type="SAM" id="MobiDB-lite"/>
    </source>
</evidence>
<evidence type="ECO:0000259" key="2">
    <source>
        <dbReference type="Pfam" id="PF20397"/>
    </source>
</evidence>
<feature type="domain" description="DUF6690" evidence="2">
    <location>
        <begin position="1"/>
        <end position="233"/>
    </location>
</feature>
<evidence type="ECO:0000313" key="4">
    <source>
        <dbReference type="Proteomes" id="UP001155241"/>
    </source>
</evidence>
<proteinExistence type="predicted"/>
<organism evidence="3 4">
    <name type="scientific">Aeoliella straminimaris</name>
    <dbReference type="NCBI Taxonomy" id="2954799"/>
    <lineage>
        <taxon>Bacteria</taxon>
        <taxon>Pseudomonadati</taxon>
        <taxon>Planctomycetota</taxon>
        <taxon>Planctomycetia</taxon>
        <taxon>Pirellulales</taxon>
        <taxon>Lacipirellulaceae</taxon>
        <taxon>Aeoliella</taxon>
    </lineage>
</organism>
<comment type="caution">
    <text evidence="3">The sequence shown here is derived from an EMBL/GenBank/DDBJ whole genome shotgun (WGS) entry which is preliminary data.</text>
</comment>
<reference evidence="3" key="1">
    <citation type="submission" date="2022-06" db="EMBL/GenBank/DDBJ databases">
        <title>Aeoliella straminimaris, a novel planctomycete from sediments.</title>
        <authorList>
            <person name="Vitorino I.R."/>
            <person name="Lage O.M."/>
        </authorList>
    </citation>
    <scope>NUCLEOTIDE SEQUENCE</scope>
    <source>
        <strain evidence="3">ICT_H6.2</strain>
    </source>
</reference>
<feature type="compositionally biased region" description="Basic residues" evidence="1">
    <location>
        <begin position="288"/>
        <end position="298"/>
    </location>
</feature>
<dbReference type="Pfam" id="PF20397">
    <property type="entry name" value="DUF6690"/>
    <property type="match status" value="1"/>
</dbReference>
<feature type="compositionally biased region" description="Low complexity" evidence="1">
    <location>
        <begin position="273"/>
        <end position="282"/>
    </location>
</feature>
<dbReference type="Proteomes" id="UP001155241">
    <property type="component" value="Unassembled WGS sequence"/>
</dbReference>
<accession>A0A9X2FJJ1</accession>
<evidence type="ECO:0000313" key="3">
    <source>
        <dbReference type="EMBL" id="MCO6047251.1"/>
    </source>
</evidence>
<dbReference type="InterPro" id="IPR046512">
    <property type="entry name" value="DUF6690"/>
</dbReference>
<protein>
    <recommendedName>
        <fullName evidence="2">DUF6690 domain-containing protein</fullName>
    </recommendedName>
</protein>
<keyword evidence="4" id="KW-1185">Reference proteome</keyword>
<feature type="compositionally biased region" description="Low complexity" evidence="1">
    <location>
        <begin position="31"/>
        <end position="48"/>
    </location>
</feature>